<dbReference type="GO" id="GO:0032259">
    <property type="term" value="P:methylation"/>
    <property type="evidence" value="ECO:0007669"/>
    <property type="project" value="UniProtKB-KW"/>
</dbReference>
<keyword evidence="3" id="KW-1185">Reference proteome</keyword>
<dbReference type="Pfam" id="PF13847">
    <property type="entry name" value="Methyltransf_31"/>
    <property type="match status" value="1"/>
</dbReference>
<evidence type="ECO:0000313" key="3">
    <source>
        <dbReference type="Proteomes" id="UP000010473"/>
    </source>
</evidence>
<dbReference type="KEGG" id="scs:Sta7437_4703"/>
<keyword evidence="2" id="KW-0614">Plasmid</keyword>
<dbReference type="OrthoDB" id="43862at2"/>
<dbReference type="AlphaFoldDB" id="K9Y2D0"/>
<protein>
    <submittedName>
        <fullName evidence="2">Methyltransferase type 11</fullName>
    </submittedName>
</protein>
<dbReference type="InterPro" id="IPR029063">
    <property type="entry name" value="SAM-dependent_MTases_sf"/>
</dbReference>
<gene>
    <name evidence="2" type="ordered locus">Sta7437_4703</name>
</gene>
<dbReference type="PATRIC" id="fig|111780.3.peg.4859"/>
<geneLocation type="plasmid" evidence="2 3">
    <name>pSTA7437.01</name>
</geneLocation>
<dbReference type="CDD" id="cd02440">
    <property type="entry name" value="AdoMet_MTases"/>
    <property type="match status" value="1"/>
</dbReference>
<dbReference type="PANTHER" id="PTHR44068">
    <property type="entry name" value="ZGC:194242"/>
    <property type="match status" value="1"/>
</dbReference>
<keyword evidence="2" id="KW-0808">Transferase</keyword>
<dbReference type="HOGENOM" id="CLU_039068_4_1_3"/>
<organism evidence="2 3">
    <name type="scientific">Stanieria cyanosphaera (strain ATCC 29371 / PCC 7437)</name>
    <dbReference type="NCBI Taxonomy" id="111780"/>
    <lineage>
        <taxon>Bacteria</taxon>
        <taxon>Bacillati</taxon>
        <taxon>Cyanobacteriota</taxon>
        <taxon>Cyanophyceae</taxon>
        <taxon>Pleurocapsales</taxon>
        <taxon>Dermocarpellaceae</taxon>
        <taxon>Stanieria</taxon>
    </lineage>
</organism>
<name>K9Y2D0_STAC7</name>
<dbReference type="Proteomes" id="UP000010473">
    <property type="component" value="Plasmid pSTA7437.01"/>
</dbReference>
<dbReference type="EMBL" id="CP003654">
    <property type="protein sequence ID" value="AFZ38152.1"/>
    <property type="molecule type" value="Genomic_DNA"/>
</dbReference>
<dbReference type="RefSeq" id="WP_015212058.1">
    <property type="nucleotide sequence ID" value="NC_019765.1"/>
</dbReference>
<accession>K9Y2D0</accession>
<evidence type="ECO:0000259" key="1">
    <source>
        <dbReference type="Pfam" id="PF13847"/>
    </source>
</evidence>
<dbReference type="PANTHER" id="PTHR44068:SF11">
    <property type="entry name" value="GERANYL DIPHOSPHATE 2-C-METHYLTRANSFERASE"/>
    <property type="match status" value="1"/>
</dbReference>
<keyword evidence="2" id="KW-0489">Methyltransferase</keyword>
<evidence type="ECO:0000313" key="2">
    <source>
        <dbReference type="EMBL" id="AFZ38152.1"/>
    </source>
</evidence>
<dbReference type="InterPro" id="IPR050447">
    <property type="entry name" value="Erg6_SMT_methyltransf"/>
</dbReference>
<reference evidence="3" key="1">
    <citation type="journal article" date="2013" name="Proc. Natl. Acad. Sci. U.S.A.">
        <title>Improving the coverage of the cyanobacterial phylum using diversity-driven genome sequencing.</title>
        <authorList>
            <person name="Shih P.M."/>
            <person name="Wu D."/>
            <person name="Latifi A."/>
            <person name="Axen S.D."/>
            <person name="Fewer D.P."/>
            <person name="Talla E."/>
            <person name="Calteau A."/>
            <person name="Cai F."/>
            <person name="Tandeau de Marsac N."/>
            <person name="Rippka R."/>
            <person name="Herdman M."/>
            <person name="Sivonen K."/>
            <person name="Coursin T."/>
            <person name="Laurent T."/>
            <person name="Goodwin L."/>
            <person name="Nolan M."/>
            <person name="Davenport K.W."/>
            <person name="Han C.S."/>
            <person name="Rubin E.M."/>
            <person name="Eisen J.A."/>
            <person name="Woyke T."/>
            <person name="Gugger M."/>
            <person name="Kerfeld C.A."/>
        </authorList>
    </citation>
    <scope>NUCLEOTIDE SEQUENCE [LARGE SCALE GENOMIC DNA]</scope>
    <source>
        <strain evidence="3">ATCC 29371 / PCC 7437</strain>
        <plasmid evidence="3">Plasmid pSTA7437.01</plasmid>
    </source>
</reference>
<dbReference type="InterPro" id="IPR025714">
    <property type="entry name" value="Methyltranfer_dom"/>
</dbReference>
<dbReference type="GO" id="GO:0008168">
    <property type="term" value="F:methyltransferase activity"/>
    <property type="evidence" value="ECO:0007669"/>
    <property type="project" value="UniProtKB-KW"/>
</dbReference>
<dbReference type="SUPFAM" id="SSF53335">
    <property type="entry name" value="S-adenosyl-L-methionine-dependent methyltransferases"/>
    <property type="match status" value="1"/>
</dbReference>
<sequence length="259" mass="28315">MITTLNFATAPGHQVLAAAGKKILRPGGKAATEQLFTWANFQSGETVLELAASFGESAIEIAKRFNVRVVGIEKNPDSVAKAKENIKAAGLSDRVTIIEGDIFQLDKITDKFDYVLAEAILTMQSDAGKAKTLSGIRNCLKPGGKFLSHEMFVRDNAEQVRKSLSKSIRVNANPLTVSEWSTACKVAGLTLQQQQTGKMGLLDLDRMIRDEGLLGTVKIISNILTKPSLRHRVKKMRRSFQQQGKNIGYIVFTSSVIGH</sequence>
<proteinExistence type="predicted"/>
<dbReference type="Gene3D" id="3.40.50.150">
    <property type="entry name" value="Vaccinia Virus protein VP39"/>
    <property type="match status" value="1"/>
</dbReference>
<feature type="domain" description="Methyltransferase" evidence="1">
    <location>
        <begin position="43"/>
        <end position="165"/>
    </location>
</feature>